<sequence length="142" mass="15848">MSAPVSNSELKVLPALRKATELSIRFDPRTIELVPNTKVQKPGGVYDYTSQTPRPPQTFNVLPIASTLGGRSGSIDRIAESNGLKGHSWYFYLVGRHDCEMAINDTWSEGETTYRIISILPKNDYERRAVVEAFGKDPNYGN</sequence>
<organism evidence="1 2">
    <name type="scientific">Mycobacterium phage Fowlmouth</name>
    <dbReference type="NCBI Taxonomy" id="2419978"/>
    <lineage>
        <taxon>Viruses</taxon>
        <taxon>Duplodnaviria</taxon>
        <taxon>Heunggongvirae</taxon>
        <taxon>Uroviricota</taxon>
        <taxon>Caudoviricetes</taxon>
        <taxon>Fowlmouthvirus</taxon>
        <taxon>Fowlmouthvirus fowlmouth</taxon>
    </lineage>
</organism>
<dbReference type="EMBL" id="MH834613">
    <property type="protein sequence ID" value="AYN57963.1"/>
    <property type="molecule type" value="Genomic_DNA"/>
</dbReference>
<accession>A0A3G2KG49</accession>
<protein>
    <submittedName>
        <fullName evidence="1">Uncharacterized protein</fullName>
    </submittedName>
</protein>
<reference evidence="1" key="1">
    <citation type="submission" date="2018-09" db="EMBL/GenBank/DDBJ databases">
        <authorList>
            <person name="Bryant B."/>
            <person name="Burch A."/>
            <person name="Dorissaint R."/>
            <person name="Douthitt C."/>
            <person name="Garofalo J."/>
            <person name="Kuiack J."/>
            <person name="Marcillon S."/>
            <person name="Moreno J."/>
            <person name="Norus J."/>
            <person name="Parks M."/>
            <person name="Peroza J."/>
            <person name="Wilse K."/>
            <person name="Wiersma-Koch H."/>
            <person name="D'Elia T."/>
            <person name="Garlena R.A."/>
            <person name="Russell D.A."/>
            <person name="Pope W.H."/>
            <person name="Jacobs-Sera D."/>
            <person name="Hatfull G.F."/>
        </authorList>
    </citation>
    <scope>NUCLEOTIDE SEQUENCE [LARGE SCALE GENOMIC DNA]</scope>
</reference>
<dbReference type="KEGG" id="vg:55611873"/>
<proteinExistence type="predicted"/>
<name>A0A3G2KG49_9CAUD</name>
<keyword evidence="2" id="KW-1185">Reference proteome</keyword>
<dbReference type="Proteomes" id="UP000278789">
    <property type="component" value="Segment"/>
</dbReference>
<dbReference type="GeneID" id="55611873"/>
<gene>
    <name evidence="1" type="primary">13</name>
    <name evidence="1" type="ORF">SEA_FOWLMOUTH_13</name>
</gene>
<evidence type="ECO:0000313" key="1">
    <source>
        <dbReference type="EMBL" id="AYN57963.1"/>
    </source>
</evidence>
<dbReference type="RefSeq" id="YP_009841681.1">
    <property type="nucleotide sequence ID" value="NC_048734.1"/>
</dbReference>
<evidence type="ECO:0000313" key="2">
    <source>
        <dbReference type="Proteomes" id="UP000278789"/>
    </source>
</evidence>